<dbReference type="Proteomes" id="UP001255050">
    <property type="component" value="Unassembled WGS sequence"/>
</dbReference>
<name>A0ABU1EXA2_9STAP</name>
<evidence type="ECO:0008006" key="3">
    <source>
        <dbReference type="Google" id="ProtNLM"/>
    </source>
</evidence>
<evidence type="ECO:0000313" key="1">
    <source>
        <dbReference type="EMBL" id="MDR5602752.1"/>
    </source>
</evidence>
<keyword evidence="2" id="KW-1185">Reference proteome</keyword>
<gene>
    <name evidence="1" type="ORF">RCO12_04805</name>
</gene>
<organism evidence="1 2">
    <name type="scientific">Staphylococcus coagulans</name>
    <dbReference type="NCBI Taxonomy" id="74706"/>
    <lineage>
        <taxon>Bacteria</taxon>
        <taxon>Bacillati</taxon>
        <taxon>Bacillota</taxon>
        <taxon>Bacilli</taxon>
        <taxon>Bacillales</taxon>
        <taxon>Staphylococcaceae</taxon>
        <taxon>Staphylococcus</taxon>
    </lineage>
</organism>
<evidence type="ECO:0000313" key="2">
    <source>
        <dbReference type="Proteomes" id="UP001255050"/>
    </source>
</evidence>
<reference evidence="1 2" key="1">
    <citation type="submission" date="2023-08" db="EMBL/GenBank/DDBJ databases">
        <title>Whole genome sequencing of Staphylococcus coagulans NN-2474.</title>
        <authorList>
            <person name="Kropotov V.S."/>
            <person name="Boriskina E.V."/>
            <person name="Gordinskaya N.A."/>
            <person name="Shkurkina I.S."/>
            <person name="Kryazhev D.V."/>
            <person name="Alekseeva A.E."/>
            <person name="Makhova M.A."/>
        </authorList>
    </citation>
    <scope>NUCLEOTIDE SEQUENCE [LARGE SCALE GENOMIC DNA]</scope>
    <source>
        <strain evidence="1 2">NN-2474</strain>
    </source>
</reference>
<sequence length="187" mass="21244">MRETIQRLLAREISSNSIALATGVSQAVISKLRNRKKELGNLSLNSAEKLYNYQKGLNAMDKIIKLENQNNIVLIDSLGQYFTDIENDNNGRFNVEYALLNKVEHDTGSIYYEVGVYRTEEVSFGEEVTEDNVSELEDRWLQTDQQGENYIESVFFENEQDATDYITLVLKGNKNFADAAKAVGVIK</sequence>
<accession>A0ABU1EXA2</accession>
<dbReference type="EMBL" id="JAVJGV010000016">
    <property type="protein sequence ID" value="MDR5602752.1"/>
    <property type="molecule type" value="Genomic_DNA"/>
</dbReference>
<dbReference type="RefSeq" id="WP_309551194.1">
    <property type="nucleotide sequence ID" value="NZ_JAVJGV010000016.1"/>
</dbReference>
<proteinExistence type="predicted"/>
<comment type="caution">
    <text evidence="1">The sequence shown here is derived from an EMBL/GenBank/DDBJ whole genome shotgun (WGS) entry which is preliminary data.</text>
</comment>
<protein>
    <recommendedName>
        <fullName evidence="3">XRE family transcriptional regulator</fullName>
    </recommendedName>
</protein>